<evidence type="ECO:0000256" key="7">
    <source>
        <dbReference type="ARBA" id="ARBA00023014"/>
    </source>
</evidence>
<dbReference type="SUPFAM" id="SSF53383">
    <property type="entry name" value="PLP-dependent transferases"/>
    <property type="match status" value="1"/>
</dbReference>
<dbReference type="GO" id="GO:0051536">
    <property type="term" value="F:iron-sulfur cluster binding"/>
    <property type="evidence" value="ECO:0007669"/>
    <property type="project" value="UniProtKB-KW"/>
</dbReference>
<dbReference type="PANTHER" id="PTHR11601">
    <property type="entry name" value="CYSTEINE DESULFURYLASE FAMILY MEMBER"/>
    <property type="match status" value="1"/>
</dbReference>
<keyword evidence="3 10" id="KW-0808">Transferase</keyword>
<keyword evidence="5" id="KW-0663">Pyridoxal phosphate</keyword>
<dbReference type="Proteomes" id="UP000031465">
    <property type="component" value="Unassembled WGS sequence"/>
</dbReference>
<evidence type="ECO:0000256" key="6">
    <source>
        <dbReference type="ARBA" id="ARBA00023004"/>
    </source>
</evidence>
<dbReference type="GO" id="GO:0031071">
    <property type="term" value="F:cysteine desulfurase activity"/>
    <property type="evidence" value="ECO:0007669"/>
    <property type="project" value="UniProtKB-EC"/>
</dbReference>
<keyword evidence="7" id="KW-0411">Iron-sulfur</keyword>
<proteinExistence type="inferred from homology"/>
<dbReference type="AlphaFoldDB" id="A0A0C1H4R3"/>
<feature type="domain" description="Aminotransferase class V" evidence="9">
    <location>
        <begin position="18"/>
        <end position="375"/>
    </location>
</feature>
<dbReference type="InterPro" id="IPR016454">
    <property type="entry name" value="Cysteine_dSase"/>
</dbReference>
<dbReference type="PANTHER" id="PTHR11601:SF34">
    <property type="entry name" value="CYSTEINE DESULFURASE"/>
    <property type="match status" value="1"/>
</dbReference>
<name>A0A0C1H4R3_9BACT</name>
<dbReference type="InterPro" id="IPR015421">
    <property type="entry name" value="PyrdxlP-dep_Trfase_major"/>
</dbReference>
<evidence type="ECO:0000259" key="9">
    <source>
        <dbReference type="Pfam" id="PF00266"/>
    </source>
</evidence>
<dbReference type="Gene3D" id="3.40.640.10">
    <property type="entry name" value="Type I PLP-dependent aspartate aminotransferase-like (Major domain)"/>
    <property type="match status" value="1"/>
</dbReference>
<gene>
    <name evidence="10" type="primary">nifS</name>
    <name evidence="10" type="ORF">DB44_CG00030</name>
</gene>
<dbReference type="InterPro" id="IPR015422">
    <property type="entry name" value="PyrdxlP-dep_Trfase_small"/>
</dbReference>
<reference evidence="10 11" key="1">
    <citation type="journal article" date="2014" name="Mol. Biol. Evol.">
        <title>Massive expansion of Ubiquitination-related gene families within the Chlamydiae.</title>
        <authorList>
            <person name="Domman D."/>
            <person name="Collingro A."/>
            <person name="Lagkouvardos I."/>
            <person name="Gehre L."/>
            <person name="Weinmaier T."/>
            <person name="Rattei T."/>
            <person name="Subtil A."/>
            <person name="Horn M."/>
        </authorList>
    </citation>
    <scope>NUCLEOTIDE SEQUENCE [LARGE SCALE GENOMIC DNA]</scope>
    <source>
        <strain evidence="10 11">EI2</strain>
    </source>
</reference>
<dbReference type="GO" id="GO:0046872">
    <property type="term" value="F:metal ion binding"/>
    <property type="evidence" value="ECO:0007669"/>
    <property type="project" value="UniProtKB-KW"/>
</dbReference>
<dbReference type="InterPro" id="IPR000192">
    <property type="entry name" value="Aminotrans_V_dom"/>
</dbReference>
<evidence type="ECO:0000256" key="2">
    <source>
        <dbReference type="ARBA" id="ARBA00006490"/>
    </source>
</evidence>
<keyword evidence="4" id="KW-0479">Metal-binding</keyword>
<evidence type="ECO:0000256" key="4">
    <source>
        <dbReference type="ARBA" id="ARBA00022723"/>
    </source>
</evidence>
<dbReference type="EC" id="2.8.1.7" evidence="10"/>
<evidence type="ECO:0000256" key="5">
    <source>
        <dbReference type="ARBA" id="ARBA00022898"/>
    </source>
</evidence>
<dbReference type="PATRIC" id="fig|362787.3.peg.803"/>
<dbReference type="PIRSF" id="PIRSF005572">
    <property type="entry name" value="NifS"/>
    <property type="match status" value="1"/>
</dbReference>
<evidence type="ECO:0000256" key="8">
    <source>
        <dbReference type="ARBA" id="ARBA00050776"/>
    </source>
</evidence>
<dbReference type="EMBL" id="JSAN01000053">
    <property type="protein sequence ID" value="KIC72514.1"/>
    <property type="molecule type" value="Genomic_DNA"/>
</dbReference>
<dbReference type="Gene3D" id="1.10.260.50">
    <property type="match status" value="1"/>
</dbReference>
<dbReference type="InterPro" id="IPR015424">
    <property type="entry name" value="PyrdxlP-dep_Trfase"/>
</dbReference>
<comment type="caution">
    <text evidence="10">The sequence shown here is derived from an EMBL/GenBank/DDBJ whole genome shotgun (WGS) entry which is preliminary data.</text>
</comment>
<organism evidence="10 11">
    <name type="scientific">Candidatus Protochlamydia amoebophila</name>
    <dbReference type="NCBI Taxonomy" id="362787"/>
    <lineage>
        <taxon>Bacteria</taxon>
        <taxon>Pseudomonadati</taxon>
        <taxon>Chlamydiota</taxon>
        <taxon>Chlamydiia</taxon>
        <taxon>Parachlamydiales</taxon>
        <taxon>Parachlamydiaceae</taxon>
        <taxon>Candidatus Protochlamydia</taxon>
    </lineage>
</organism>
<dbReference type="Gene3D" id="3.90.1150.10">
    <property type="entry name" value="Aspartate Aminotransferase, domain 1"/>
    <property type="match status" value="1"/>
</dbReference>
<sequence length="393" mass="43025">MTSQLLLLKFRENMNRRVYLDCNSSTAIDPRVLKVLIQELQEEEGNPSSVHYHGQFCRKKLEESRRIIARFLKVKPQEIIFTSGGTEGANLLIKGALQHFSLGQIISSNVEHACVDEVLKKMEKQGHSVTFLETGSWGAVDPQKLKEAIGSQTRLITLMAANNETGVKTDIEACAAIAQEAQIPFIVDGVALLGKEMFNIPKGVSAMFFSGHKVHVPKGIGFCFVRQGLKLMPQIIGGGQEQNRRSGTENLAGIVALAEGISILSESQEKITNQLRSRRDQLEKGLINQLDQVIINGDAPRIANTSNLSFVGIDGETLLMQLDMQGISVSHGSACSSGALEPSRVLLNMGFSNKRAGSAIRFSVGRMTTEEDIKQTIQVLVKTIAKFKSKSFT</sequence>
<dbReference type="Pfam" id="PF00266">
    <property type="entry name" value="Aminotran_5"/>
    <property type="match status" value="1"/>
</dbReference>
<comment type="similarity">
    <text evidence="2">Belongs to the class-V pyridoxal-phosphate-dependent aminotransferase family. NifS/IscS subfamily.</text>
</comment>
<comment type="catalytic activity">
    <reaction evidence="8">
        <text>(sulfur carrier)-H + L-cysteine = (sulfur carrier)-SH + L-alanine</text>
        <dbReference type="Rhea" id="RHEA:43892"/>
        <dbReference type="Rhea" id="RHEA-COMP:14737"/>
        <dbReference type="Rhea" id="RHEA-COMP:14739"/>
        <dbReference type="ChEBI" id="CHEBI:29917"/>
        <dbReference type="ChEBI" id="CHEBI:35235"/>
        <dbReference type="ChEBI" id="CHEBI:57972"/>
        <dbReference type="ChEBI" id="CHEBI:64428"/>
        <dbReference type="EC" id="2.8.1.7"/>
    </reaction>
</comment>
<protein>
    <submittedName>
        <fullName evidence="10">Cysteine desulfurase</fullName>
        <ecNumber evidence="10">2.8.1.7</ecNumber>
    </submittedName>
</protein>
<evidence type="ECO:0000313" key="10">
    <source>
        <dbReference type="EMBL" id="KIC72514.1"/>
    </source>
</evidence>
<accession>A0A0C1H4R3</accession>
<evidence type="ECO:0000313" key="11">
    <source>
        <dbReference type="Proteomes" id="UP000031465"/>
    </source>
</evidence>
<evidence type="ECO:0000256" key="1">
    <source>
        <dbReference type="ARBA" id="ARBA00001933"/>
    </source>
</evidence>
<comment type="cofactor">
    <cofactor evidence="1">
        <name>pyridoxal 5'-phosphate</name>
        <dbReference type="ChEBI" id="CHEBI:597326"/>
    </cofactor>
</comment>
<evidence type="ECO:0000256" key="3">
    <source>
        <dbReference type="ARBA" id="ARBA00022679"/>
    </source>
</evidence>
<keyword evidence="6" id="KW-0408">Iron</keyword>